<keyword evidence="3" id="KW-1185">Reference proteome</keyword>
<name>A0A1H5PYH1_9ACTN</name>
<dbReference type="PROSITE" id="PS51257">
    <property type="entry name" value="PROKAR_LIPOPROTEIN"/>
    <property type="match status" value="1"/>
</dbReference>
<dbReference type="InterPro" id="IPR006059">
    <property type="entry name" value="SBP"/>
</dbReference>
<dbReference type="CDD" id="cd13585">
    <property type="entry name" value="PBP2_TMBP_like"/>
    <property type="match status" value="1"/>
</dbReference>
<accession>A0A1H5PYH1</accession>
<dbReference type="OrthoDB" id="1650177at2"/>
<organism evidence="2 3">
    <name type="scientific">Jiangella alba</name>
    <dbReference type="NCBI Taxonomy" id="561176"/>
    <lineage>
        <taxon>Bacteria</taxon>
        <taxon>Bacillati</taxon>
        <taxon>Actinomycetota</taxon>
        <taxon>Actinomycetes</taxon>
        <taxon>Jiangellales</taxon>
        <taxon>Jiangellaceae</taxon>
        <taxon>Jiangella</taxon>
    </lineage>
</organism>
<feature type="chain" id="PRO_5039448888" evidence="1">
    <location>
        <begin position="20"/>
        <end position="423"/>
    </location>
</feature>
<dbReference type="EMBL" id="FNUC01000004">
    <property type="protein sequence ID" value="SEF18912.1"/>
    <property type="molecule type" value="Genomic_DNA"/>
</dbReference>
<dbReference type="Gene3D" id="3.40.190.10">
    <property type="entry name" value="Periplasmic binding protein-like II"/>
    <property type="match status" value="1"/>
</dbReference>
<keyword evidence="1" id="KW-0732">Signal</keyword>
<gene>
    <name evidence="2" type="ORF">SAMN04488561_6983</name>
</gene>
<dbReference type="AlphaFoldDB" id="A0A1H5PYH1"/>
<reference evidence="3" key="1">
    <citation type="submission" date="2016-10" db="EMBL/GenBank/DDBJ databases">
        <authorList>
            <person name="Varghese N."/>
            <person name="Submissions S."/>
        </authorList>
    </citation>
    <scope>NUCLEOTIDE SEQUENCE [LARGE SCALE GENOMIC DNA]</scope>
    <source>
        <strain evidence="3">DSM 45237</strain>
    </source>
</reference>
<evidence type="ECO:0000313" key="3">
    <source>
        <dbReference type="Proteomes" id="UP000181980"/>
    </source>
</evidence>
<evidence type="ECO:0000313" key="2">
    <source>
        <dbReference type="EMBL" id="SEF18912.1"/>
    </source>
</evidence>
<feature type="signal peptide" evidence="1">
    <location>
        <begin position="1"/>
        <end position="19"/>
    </location>
</feature>
<dbReference type="InterPro" id="IPR050490">
    <property type="entry name" value="Bact_solute-bd_prot1"/>
</dbReference>
<dbReference type="PANTHER" id="PTHR43649">
    <property type="entry name" value="ARABINOSE-BINDING PROTEIN-RELATED"/>
    <property type="match status" value="1"/>
</dbReference>
<evidence type="ECO:0000256" key="1">
    <source>
        <dbReference type="SAM" id="SignalP"/>
    </source>
</evidence>
<dbReference type="SUPFAM" id="SSF53850">
    <property type="entry name" value="Periplasmic binding protein-like II"/>
    <property type="match status" value="1"/>
</dbReference>
<sequence>MNKLVAGIAAASVVVLGLAACSGSDGSTASDPGEAAGEITYAFWDPNQQPVVDAVIAAFEKEHPEVTVTPVVTPYAQYWTKLRTQASSDTLPDVFWMNMPYFQLYAANDQLAPIDDLVESGAVDPSKYPDNLADFYRLDDVRYAVPKDVDTNAMWINKALFEQAGVALPSPDWTYDDFRATSAAIRDALGDQGVYGTAFYTGGQTTYYSSIFAYGGSVVTDDGTSGWAEPETVQGLQVWADIVADGSSPTIQQLAETTADQWFLNGKAAMFPSIGGASIALVGTSPNAADYVAVPLPRAERQATVAHALANVVSARSEHPAAAQAFQAFLAGEQAQLLQAESGTTLSAYEGTSDAFVRSYPDLGLQTFIDAIDYSFAYPATKDTDAWASQEPVIVGQALAGDITVEDAARQLDEALNAAVASE</sequence>
<dbReference type="PANTHER" id="PTHR43649:SF12">
    <property type="entry name" value="DIACETYLCHITOBIOSE BINDING PROTEIN DASA"/>
    <property type="match status" value="1"/>
</dbReference>
<proteinExistence type="predicted"/>
<dbReference type="RefSeq" id="WP_069111337.1">
    <property type="nucleotide sequence ID" value="NZ_FNUC01000004.1"/>
</dbReference>
<protein>
    <submittedName>
        <fullName evidence="2">Carbohydrate ABC transporter substrate-binding protein, CUT1 family</fullName>
    </submittedName>
</protein>
<dbReference type="Proteomes" id="UP000181980">
    <property type="component" value="Unassembled WGS sequence"/>
</dbReference>
<dbReference type="Pfam" id="PF01547">
    <property type="entry name" value="SBP_bac_1"/>
    <property type="match status" value="1"/>
</dbReference>
<dbReference type="STRING" id="561176.SAMN04488561_6983"/>